<evidence type="ECO:0000256" key="1">
    <source>
        <dbReference type="ARBA" id="ARBA00010243"/>
    </source>
</evidence>
<evidence type="ECO:0000313" key="8">
    <source>
        <dbReference type="EMBL" id="SET55891.1"/>
    </source>
</evidence>
<evidence type="ECO:0000256" key="2">
    <source>
        <dbReference type="ARBA" id="ARBA00022670"/>
    </source>
</evidence>
<sequence>MKAVSLIILERERLMKEKTQIERITDLMRKPEIKKRIGIVHLQMVKDSKSLCGLSPFTSPQKAVDMMRPLFEMSDREIVAVLSLNVKLEPMAVEIVAVGGISTCMVDVRNIFKHALLNNASYVICFHNHLSGDPQPSHEDHMVTERIQESGKLLGIPLLDHLIIGAFSFYSFKKSGLIEPYNSNDAA</sequence>
<dbReference type="Pfam" id="PF04002">
    <property type="entry name" value="RadC"/>
    <property type="match status" value="1"/>
</dbReference>
<evidence type="ECO:0000259" key="7">
    <source>
        <dbReference type="PROSITE" id="PS50249"/>
    </source>
</evidence>
<dbReference type="RefSeq" id="WP_242941337.1">
    <property type="nucleotide sequence ID" value="NZ_LT630003.1"/>
</dbReference>
<protein>
    <submittedName>
        <fullName evidence="8">DNA repair protein RadC</fullName>
    </submittedName>
</protein>
<keyword evidence="4" id="KW-0378">Hydrolase</keyword>
<dbReference type="PANTHER" id="PTHR30471:SF3">
    <property type="entry name" value="UPF0758 PROTEIN YEES-RELATED"/>
    <property type="match status" value="1"/>
</dbReference>
<keyword evidence="6" id="KW-0482">Metalloprotease</keyword>
<reference evidence="8 9" key="1">
    <citation type="submission" date="2016-10" db="EMBL/GenBank/DDBJ databases">
        <authorList>
            <person name="Varghese N."/>
            <person name="Submissions S."/>
        </authorList>
    </citation>
    <scope>NUCLEOTIDE SEQUENCE [LARGE SCALE GENOMIC DNA]</scope>
    <source>
        <strain evidence="8 9">ATCC 19403</strain>
    </source>
</reference>
<dbReference type="InterPro" id="IPR001405">
    <property type="entry name" value="UPF0758"/>
</dbReference>
<dbReference type="InterPro" id="IPR025657">
    <property type="entry name" value="RadC_JAB"/>
</dbReference>
<dbReference type="CDD" id="cd08071">
    <property type="entry name" value="MPN_DUF2466"/>
    <property type="match status" value="1"/>
</dbReference>
<keyword evidence="3" id="KW-0479">Metal-binding</keyword>
<keyword evidence="2" id="KW-0645">Protease</keyword>
<keyword evidence="5" id="KW-0862">Zinc</keyword>
<evidence type="ECO:0000256" key="4">
    <source>
        <dbReference type="ARBA" id="ARBA00022801"/>
    </source>
</evidence>
<evidence type="ECO:0000313" key="9">
    <source>
        <dbReference type="Proteomes" id="UP000198970"/>
    </source>
</evidence>
<proteinExistence type="inferred from homology"/>
<dbReference type="PANTHER" id="PTHR30471">
    <property type="entry name" value="DNA REPAIR PROTEIN RADC"/>
    <property type="match status" value="1"/>
</dbReference>
<dbReference type="EMBL" id="LT630003">
    <property type="protein sequence ID" value="SET55891.1"/>
    <property type="molecule type" value="Genomic_DNA"/>
</dbReference>
<dbReference type="InterPro" id="IPR037518">
    <property type="entry name" value="MPN"/>
</dbReference>
<organism evidence="8 9">
    <name type="scientific">Lacrimispora sphenoides JCM 1415</name>
    <dbReference type="NCBI Taxonomy" id="1297793"/>
    <lineage>
        <taxon>Bacteria</taxon>
        <taxon>Bacillati</taxon>
        <taxon>Bacillota</taxon>
        <taxon>Clostridia</taxon>
        <taxon>Lachnospirales</taxon>
        <taxon>Lachnospiraceae</taxon>
        <taxon>Lacrimispora</taxon>
    </lineage>
</organism>
<keyword evidence="9" id="KW-1185">Reference proteome</keyword>
<evidence type="ECO:0000256" key="3">
    <source>
        <dbReference type="ARBA" id="ARBA00022723"/>
    </source>
</evidence>
<dbReference type="Gene3D" id="3.40.140.10">
    <property type="entry name" value="Cytidine Deaminase, domain 2"/>
    <property type="match status" value="1"/>
</dbReference>
<dbReference type="PROSITE" id="PS50249">
    <property type="entry name" value="MPN"/>
    <property type="match status" value="1"/>
</dbReference>
<comment type="similarity">
    <text evidence="1">Belongs to the UPF0758 family.</text>
</comment>
<accession>A0ABY1C272</accession>
<gene>
    <name evidence="8" type="ORF">SAMN02745906_0353</name>
</gene>
<name>A0ABY1C272_9FIRM</name>
<dbReference type="Proteomes" id="UP000198970">
    <property type="component" value="Chromosome I"/>
</dbReference>
<evidence type="ECO:0000256" key="5">
    <source>
        <dbReference type="ARBA" id="ARBA00022833"/>
    </source>
</evidence>
<evidence type="ECO:0000256" key="6">
    <source>
        <dbReference type="ARBA" id="ARBA00023049"/>
    </source>
</evidence>
<feature type="domain" description="MPN" evidence="7">
    <location>
        <begin position="56"/>
        <end position="178"/>
    </location>
</feature>